<evidence type="ECO:0000313" key="3">
    <source>
        <dbReference type="Proteomes" id="UP001485043"/>
    </source>
</evidence>
<reference evidence="2 3" key="1">
    <citation type="journal article" date="2024" name="Nat. Commun.">
        <title>Phylogenomics reveals the evolutionary origins of lichenization in chlorophyte algae.</title>
        <authorList>
            <person name="Puginier C."/>
            <person name="Libourel C."/>
            <person name="Otte J."/>
            <person name="Skaloud P."/>
            <person name="Haon M."/>
            <person name="Grisel S."/>
            <person name="Petersen M."/>
            <person name="Berrin J.G."/>
            <person name="Delaux P.M."/>
            <person name="Dal Grande F."/>
            <person name="Keller J."/>
        </authorList>
    </citation>
    <scope>NUCLEOTIDE SEQUENCE [LARGE SCALE GENOMIC DNA]</scope>
    <source>
        <strain evidence="2 3">SAG 2523</strain>
    </source>
</reference>
<dbReference type="Proteomes" id="UP001485043">
    <property type="component" value="Unassembled WGS sequence"/>
</dbReference>
<gene>
    <name evidence="2" type="ORF">WJX84_006688</name>
</gene>
<comment type="caution">
    <text evidence="2">The sequence shown here is derived from an EMBL/GenBank/DDBJ whole genome shotgun (WGS) entry which is preliminary data.</text>
</comment>
<proteinExistence type="predicted"/>
<dbReference type="AlphaFoldDB" id="A0AAW1SU55"/>
<evidence type="ECO:0000256" key="1">
    <source>
        <dbReference type="SAM" id="SignalP"/>
    </source>
</evidence>
<accession>A0AAW1SU55</accession>
<organism evidence="2 3">
    <name type="scientific">Apatococcus fuscideae</name>
    <dbReference type="NCBI Taxonomy" id="2026836"/>
    <lineage>
        <taxon>Eukaryota</taxon>
        <taxon>Viridiplantae</taxon>
        <taxon>Chlorophyta</taxon>
        <taxon>core chlorophytes</taxon>
        <taxon>Trebouxiophyceae</taxon>
        <taxon>Chlorellales</taxon>
        <taxon>Chlorellaceae</taxon>
        <taxon>Apatococcus</taxon>
    </lineage>
</organism>
<keyword evidence="1" id="KW-0732">Signal</keyword>
<feature type="signal peptide" evidence="1">
    <location>
        <begin position="1"/>
        <end position="22"/>
    </location>
</feature>
<sequence length="108" mass="11705">MARKTVALLSVIPLLGVSFTEARNFVPVVINTWPFTEATSTAWQALEQGKASLDAVEEGCERCQVLITTGTKFRASVKETPKSGITLSRATVLARHAREMEQLGSAAR</sequence>
<keyword evidence="3" id="KW-1185">Reference proteome</keyword>
<feature type="chain" id="PRO_5043441483" evidence="1">
    <location>
        <begin position="23"/>
        <end position="108"/>
    </location>
</feature>
<dbReference type="InterPro" id="IPR029055">
    <property type="entry name" value="Ntn_hydrolases_N"/>
</dbReference>
<dbReference type="SUPFAM" id="SSF56235">
    <property type="entry name" value="N-terminal nucleophile aminohydrolases (Ntn hydrolases)"/>
    <property type="match status" value="1"/>
</dbReference>
<protein>
    <submittedName>
        <fullName evidence="2">Uncharacterized protein</fullName>
    </submittedName>
</protein>
<name>A0AAW1SU55_9CHLO</name>
<evidence type="ECO:0000313" key="2">
    <source>
        <dbReference type="EMBL" id="KAK9858454.1"/>
    </source>
</evidence>
<dbReference type="EMBL" id="JALJOV010000921">
    <property type="protein sequence ID" value="KAK9858454.1"/>
    <property type="molecule type" value="Genomic_DNA"/>
</dbReference>